<sequence>MADLKLLALDQEDLEVIAAYTQDSVIKVGDMGYVPGDKRFAFLMNRFAWETGDKSRKGERRRAALHFDHVLSAKSTGFDMNAKDGVLELLTIRFEPTEAPSGNVTLEFAGGASIALQVECLEARLADLGAAWRAKAKPAHEIE</sequence>
<dbReference type="Pfam" id="PF11164">
    <property type="entry name" value="DUF2948"/>
    <property type="match status" value="1"/>
</dbReference>
<protein>
    <recommendedName>
        <fullName evidence="3">DUF2948 family protein</fullName>
    </recommendedName>
</protein>
<organism evidence="1 2">
    <name type="scientific">Maritalea myrionectae</name>
    <dbReference type="NCBI Taxonomy" id="454601"/>
    <lineage>
        <taxon>Bacteria</taxon>
        <taxon>Pseudomonadati</taxon>
        <taxon>Pseudomonadota</taxon>
        <taxon>Alphaproteobacteria</taxon>
        <taxon>Hyphomicrobiales</taxon>
        <taxon>Devosiaceae</taxon>
        <taxon>Maritalea</taxon>
    </lineage>
</organism>
<evidence type="ECO:0000313" key="1">
    <source>
        <dbReference type="EMBL" id="AVX05404.1"/>
    </source>
</evidence>
<proteinExistence type="predicted"/>
<dbReference type="RefSeq" id="WP_117396307.1">
    <property type="nucleotide sequence ID" value="NZ_CP021330.1"/>
</dbReference>
<name>A0A2R4MHL0_9HYPH</name>
<dbReference type="Proteomes" id="UP000258927">
    <property type="component" value="Chromosome"/>
</dbReference>
<dbReference type="STRING" id="1122213.GCA_000423365_00537"/>
<dbReference type="KEGG" id="mmyr:MXMO3_02895"/>
<accession>A0A2R4MHL0</accession>
<gene>
    <name evidence="1" type="ORF">MXMO3_02895</name>
</gene>
<evidence type="ECO:0000313" key="2">
    <source>
        <dbReference type="Proteomes" id="UP000258927"/>
    </source>
</evidence>
<dbReference type="InterPro" id="IPR021335">
    <property type="entry name" value="DUF2948"/>
</dbReference>
<dbReference type="AlphaFoldDB" id="A0A2R4MHL0"/>
<evidence type="ECO:0008006" key="3">
    <source>
        <dbReference type="Google" id="ProtNLM"/>
    </source>
</evidence>
<dbReference type="EMBL" id="CP021330">
    <property type="protein sequence ID" value="AVX05404.1"/>
    <property type="molecule type" value="Genomic_DNA"/>
</dbReference>
<reference evidence="1 2" key="1">
    <citation type="submission" date="2017-05" db="EMBL/GenBank/DDBJ databases">
        <title>Genome Analysis of Maritalea myrionectae HL2708#5.</title>
        <authorList>
            <consortium name="Cotde Inc.-PKNU"/>
            <person name="Jang D."/>
            <person name="Oh H.-M."/>
        </authorList>
    </citation>
    <scope>NUCLEOTIDE SEQUENCE [LARGE SCALE GENOMIC DNA]</scope>
    <source>
        <strain evidence="1 2">HL2708#5</strain>
    </source>
</reference>
<keyword evidence="2" id="KW-1185">Reference proteome</keyword>